<dbReference type="AlphaFoldDB" id="A0AAJ1E4R4"/>
<comment type="caution">
    <text evidence="1">The sequence shown here is derived from an EMBL/GenBank/DDBJ whole genome shotgun (WGS) entry which is preliminary data.</text>
</comment>
<dbReference type="EMBL" id="JAEEFW010000008">
    <property type="protein sequence ID" value="MBU4636188.1"/>
    <property type="molecule type" value="Genomic_DNA"/>
</dbReference>
<gene>
    <name evidence="1" type="ORF">I8747_25555</name>
</gene>
<accession>A0AAJ1E4R4</accession>
<protein>
    <submittedName>
        <fullName evidence="1">Uncharacterized protein</fullName>
    </submittedName>
</protein>
<sequence>MPWGSPNRFLLHAATPPDKNSCRSNSHFFASTLAGHIEMSVKRLQQEASLTDTHPDDAAERRKASVITLLIIAAAMNNSIGNKLKIVNLISGFCYTKVLSRMMRGVTLQFCNKA</sequence>
<organism evidence="1 2">
    <name type="scientific">Pseudomonas chlororaphis subsp. aurantiaca</name>
    <dbReference type="NCBI Taxonomy" id="86192"/>
    <lineage>
        <taxon>Bacteria</taxon>
        <taxon>Pseudomonadati</taxon>
        <taxon>Pseudomonadota</taxon>
        <taxon>Gammaproteobacteria</taxon>
        <taxon>Pseudomonadales</taxon>
        <taxon>Pseudomonadaceae</taxon>
        <taxon>Pseudomonas</taxon>
    </lineage>
</organism>
<evidence type="ECO:0000313" key="1">
    <source>
        <dbReference type="EMBL" id="MBU4636188.1"/>
    </source>
</evidence>
<name>A0AAJ1E4R4_9PSED</name>
<reference evidence="1" key="1">
    <citation type="submission" date="2020-12" db="EMBL/GenBank/DDBJ databases">
        <title>Generalized mutagenesis with transposon Tn5. A laboratory procedure for the identification of genes responsible for a bacterial phenotype and its regulation, illustrated with phenazine production in Pseudomonas chlororaphis.</title>
        <authorList>
            <person name="Muzio F."/>
            <person name="Sobrero P."/>
            <person name="Agaras B."/>
            <person name="Valverde C."/>
        </authorList>
    </citation>
    <scope>NUCLEOTIDE SEQUENCE</scope>
    <source>
        <strain evidence="1">SMMP3</strain>
    </source>
</reference>
<evidence type="ECO:0000313" key="2">
    <source>
        <dbReference type="Proteomes" id="UP000787568"/>
    </source>
</evidence>
<dbReference type="RefSeq" id="WP_216311364.1">
    <property type="nucleotide sequence ID" value="NZ_JAEEFW010000008.1"/>
</dbReference>
<proteinExistence type="predicted"/>
<dbReference type="Proteomes" id="UP000787568">
    <property type="component" value="Unassembled WGS sequence"/>
</dbReference>